<dbReference type="RefSeq" id="WP_310370573.1">
    <property type="nucleotide sequence ID" value="NZ_JAVDYB010000001.1"/>
</dbReference>
<organism evidence="1 2">
    <name type="scientific">Catenuloplanes atrovinosus</name>
    <dbReference type="NCBI Taxonomy" id="137266"/>
    <lineage>
        <taxon>Bacteria</taxon>
        <taxon>Bacillati</taxon>
        <taxon>Actinomycetota</taxon>
        <taxon>Actinomycetes</taxon>
        <taxon>Micromonosporales</taxon>
        <taxon>Micromonosporaceae</taxon>
        <taxon>Catenuloplanes</taxon>
    </lineage>
</organism>
<reference evidence="1" key="1">
    <citation type="submission" date="2023-07" db="EMBL/GenBank/DDBJ databases">
        <title>Sequencing the genomes of 1000 actinobacteria strains.</title>
        <authorList>
            <person name="Klenk H.-P."/>
        </authorList>
    </citation>
    <scope>NUCLEOTIDE SEQUENCE</scope>
    <source>
        <strain evidence="1">DSM 44707</strain>
    </source>
</reference>
<evidence type="ECO:0000313" key="2">
    <source>
        <dbReference type="Proteomes" id="UP001183643"/>
    </source>
</evidence>
<name>A0AAE3YST5_9ACTN</name>
<evidence type="ECO:0000313" key="1">
    <source>
        <dbReference type="EMBL" id="MDR7277960.1"/>
    </source>
</evidence>
<protein>
    <submittedName>
        <fullName evidence="1">Uncharacterized protein</fullName>
    </submittedName>
</protein>
<sequence length="151" mass="16297">MFTVMIAGEPEPQRIAAALGALLGVPPEAVDVAPEGAAERDWDAAVLATHASLAGDVSWSLEIDFGLSVSPEPTEPETAVFLARHLREVVVHPWREVLPGAYWLAGPDGEHTRAMIDEVEDFTDPPVYRIEAVEQPVRALPGVPVRTMTGR</sequence>
<comment type="caution">
    <text evidence="1">The sequence shown here is derived from an EMBL/GenBank/DDBJ whole genome shotgun (WGS) entry which is preliminary data.</text>
</comment>
<dbReference type="Proteomes" id="UP001183643">
    <property type="component" value="Unassembled WGS sequence"/>
</dbReference>
<dbReference type="AlphaFoldDB" id="A0AAE3YST5"/>
<accession>A0AAE3YST5</accession>
<dbReference type="EMBL" id="JAVDYB010000001">
    <property type="protein sequence ID" value="MDR7277960.1"/>
    <property type="molecule type" value="Genomic_DNA"/>
</dbReference>
<keyword evidence="2" id="KW-1185">Reference proteome</keyword>
<gene>
    <name evidence="1" type="ORF">J2S41_004738</name>
</gene>
<proteinExistence type="predicted"/>